<keyword evidence="2" id="KW-1185">Reference proteome</keyword>
<reference evidence="1" key="1">
    <citation type="submission" date="2019-06" db="EMBL/GenBank/DDBJ databases">
        <authorList>
            <person name="Zheng W."/>
        </authorList>
    </citation>
    <scope>NUCLEOTIDE SEQUENCE</scope>
    <source>
        <strain evidence="1">QDHG01</strain>
    </source>
</reference>
<evidence type="ECO:0000313" key="2">
    <source>
        <dbReference type="Proteomes" id="UP000785679"/>
    </source>
</evidence>
<gene>
    <name evidence="1" type="ORF">FGO68_gene9138</name>
</gene>
<proteinExistence type="predicted"/>
<accession>A0A8J8NSR1</accession>
<dbReference type="Proteomes" id="UP000785679">
    <property type="component" value="Unassembled WGS sequence"/>
</dbReference>
<organism evidence="1 2">
    <name type="scientific">Halteria grandinella</name>
    <dbReference type="NCBI Taxonomy" id="5974"/>
    <lineage>
        <taxon>Eukaryota</taxon>
        <taxon>Sar</taxon>
        <taxon>Alveolata</taxon>
        <taxon>Ciliophora</taxon>
        <taxon>Intramacronucleata</taxon>
        <taxon>Spirotrichea</taxon>
        <taxon>Stichotrichia</taxon>
        <taxon>Sporadotrichida</taxon>
        <taxon>Halteriidae</taxon>
        <taxon>Halteria</taxon>
    </lineage>
</organism>
<dbReference type="EMBL" id="RRYP01008380">
    <property type="protein sequence ID" value="TNV79815.1"/>
    <property type="molecule type" value="Genomic_DNA"/>
</dbReference>
<protein>
    <submittedName>
        <fullName evidence="1">Uncharacterized protein</fullName>
    </submittedName>
</protein>
<dbReference type="AlphaFoldDB" id="A0A8J8NSR1"/>
<name>A0A8J8NSR1_HALGN</name>
<sequence>MEDFLRIVQGLGIAATAEISKESYDPFQNEEEIMSEISAIFRKSKIIIQAIIRKTRGLIIGGTKFEPEDQFKFQQLLIEKGFSQQQIANAKNVFNKKTTYNSNNCINDEERHRRRRDESIVSNASDRCNIEVLRTFLTYDITSAIFIAAVPTLLMMPCDYGHKLSTDKPSERRIKQELYVEKIKQMHRFAQKFQCLAIF</sequence>
<evidence type="ECO:0000313" key="1">
    <source>
        <dbReference type="EMBL" id="TNV79815.1"/>
    </source>
</evidence>
<comment type="caution">
    <text evidence="1">The sequence shown here is derived from an EMBL/GenBank/DDBJ whole genome shotgun (WGS) entry which is preliminary data.</text>
</comment>